<evidence type="ECO:0000256" key="2">
    <source>
        <dbReference type="SAM" id="MobiDB-lite"/>
    </source>
</evidence>
<dbReference type="Proteomes" id="UP000054538">
    <property type="component" value="Unassembled WGS sequence"/>
</dbReference>
<feature type="region of interest" description="Disordered" evidence="2">
    <location>
        <begin position="135"/>
        <end position="159"/>
    </location>
</feature>
<accession>A0A0D0CH87</accession>
<keyword evidence="1" id="KW-0175">Coiled coil</keyword>
<reference evidence="4" key="2">
    <citation type="submission" date="2015-01" db="EMBL/GenBank/DDBJ databases">
        <title>Evolutionary Origins and Diversification of the Mycorrhizal Mutualists.</title>
        <authorList>
            <consortium name="DOE Joint Genome Institute"/>
            <consortium name="Mycorrhizal Genomics Consortium"/>
            <person name="Kohler A."/>
            <person name="Kuo A."/>
            <person name="Nagy L.G."/>
            <person name="Floudas D."/>
            <person name="Copeland A."/>
            <person name="Barry K.W."/>
            <person name="Cichocki N."/>
            <person name="Veneault-Fourrey C."/>
            <person name="LaButti K."/>
            <person name="Lindquist E.A."/>
            <person name="Lipzen A."/>
            <person name="Lundell T."/>
            <person name="Morin E."/>
            <person name="Murat C."/>
            <person name="Riley R."/>
            <person name="Ohm R."/>
            <person name="Sun H."/>
            <person name="Tunlid A."/>
            <person name="Henrissat B."/>
            <person name="Grigoriev I.V."/>
            <person name="Hibbett D.S."/>
            <person name="Martin F."/>
        </authorList>
    </citation>
    <scope>NUCLEOTIDE SEQUENCE [LARGE SCALE GENOMIC DNA]</scope>
    <source>
        <strain evidence="4">Ve08.2h10</strain>
    </source>
</reference>
<sequence>MAIPMENLHKAILPDFMSEEFTPDRLLLVNDLVTDEQASQILTNLWNNKNLKDRQAWNGRIAFDALAAQEAEAQVAEEATQRHKALADEEALALQEECKKHQTKYAQSKTQAYLATPSSFLPSMLHASSVNETTVNSISSPTKDSLMPKPYPNPLMMMP</sequence>
<organism evidence="3 4">
    <name type="scientific">Paxillus rubicundulus Ve08.2h10</name>
    <dbReference type="NCBI Taxonomy" id="930991"/>
    <lineage>
        <taxon>Eukaryota</taxon>
        <taxon>Fungi</taxon>
        <taxon>Dikarya</taxon>
        <taxon>Basidiomycota</taxon>
        <taxon>Agaricomycotina</taxon>
        <taxon>Agaricomycetes</taxon>
        <taxon>Agaricomycetidae</taxon>
        <taxon>Boletales</taxon>
        <taxon>Paxilineae</taxon>
        <taxon>Paxillaceae</taxon>
        <taxon>Paxillus</taxon>
    </lineage>
</organism>
<protein>
    <submittedName>
        <fullName evidence="3">Uncharacterized protein</fullName>
    </submittedName>
</protein>
<gene>
    <name evidence="3" type="ORF">PAXRUDRAFT_19694</name>
</gene>
<evidence type="ECO:0000313" key="3">
    <source>
        <dbReference type="EMBL" id="KIK74618.1"/>
    </source>
</evidence>
<dbReference type="EMBL" id="KN828701">
    <property type="protein sequence ID" value="KIK74618.1"/>
    <property type="molecule type" value="Genomic_DNA"/>
</dbReference>
<dbReference type="AlphaFoldDB" id="A0A0D0CH87"/>
<dbReference type="InParanoid" id="A0A0D0CH87"/>
<feature type="coiled-coil region" evidence="1">
    <location>
        <begin position="68"/>
        <end position="104"/>
    </location>
</feature>
<reference evidence="3 4" key="1">
    <citation type="submission" date="2014-04" db="EMBL/GenBank/DDBJ databases">
        <authorList>
            <consortium name="DOE Joint Genome Institute"/>
            <person name="Kuo A."/>
            <person name="Kohler A."/>
            <person name="Jargeat P."/>
            <person name="Nagy L.G."/>
            <person name="Floudas D."/>
            <person name="Copeland A."/>
            <person name="Barry K.W."/>
            <person name="Cichocki N."/>
            <person name="Veneault-Fourrey C."/>
            <person name="LaButti K."/>
            <person name="Lindquist E.A."/>
            <person name="Lipzen A."/>
            <person name="Lundell T."/>
            <person name="Morin E."/>
            <person name="Murat C."/>
            <person name="Sun H."/>
            <person name="Tunlid A."/>
            <person name="Henrissat B."/>
            <person name="Grigoriev I.V."/>
            <person name="Hibbett D.S."/>
            <person name="Martin F."/>
            <person name="Nordberg H.P."/>
            <person name="Cantor M.N."/>
            <person name="Hua S.X."/>
        </authorList>
    </citation>
    <scope>NUCLEOTIDE SEQUENCE [LARGE SCALE GENOMIC DNA]</scope>
    <source>
        <strain evidence="3 4">Ve08.2h10</strain>
    </source>
</reference>
<proteinExistence type="predicted"/>
<keyword evidence="4" id="KW-1185">Reference proteome</keyword>
<dbReference type="OrthoDB" id="2679879at2759"/>
<evidence type="ECO:0000313" key="4">
    <source>
        <dbReference type="Proteomes" id="UP000054538"/>
    </source>
</evidence>
<name>A0A0D0CH87_9AGAM</name>
<evidence type="ECO:0000256" key="1">
    <source>
        <dbReference type="SAM" id="Coils"/>
    </source>
</evidence>
<dbReference type="HOGENOM" id="CLU_1661358_0_0_1"/>